<keyword evidence="1" id="KW-0812">Transmembrane</keyword>
<organism evidence="2 3">
    <name type="scientific">Brenthis ino</name>
    <name type="common">lesser marbled fritillary</name>
    <dbReference type="NCBI Taxonomy" id="405034"/>
    <lineage>
        <taxon>Eukaryota</taxon>
        <taxon>Metazoa</taxon>
        <taxon>Ecdysozoa</taxon>
        <taxon>Arthropoda</taxon>
        <taxon>Hexapoda</taxon>
        <taxon>Insecta</taxon>
        <taxon>Pterygota</taxon>
        <taxon>Neoptera</taxon>
        <taxon>Endopterygota</taxon>
        <taxon>Lepidoptera</taxon>
        <taxon>Glossata</taxon>
        <taxon>Ditrysia</taxon>
        <taxon>Papilionoidea</taxon>
        <taxon>Nymphalidae</taxon>
        <taxon>Heliconiinae</taxon>
        <taxon>Argynnini</taxon>
        <taxon>Brenthis</taxon>
    </lineage>
</organism>
<feature type="transmembrane region" description="Helical" evidence="1">
    <location>
        <begin position="119"/>
        <end position="136"/>
    </location>
</feature>
<evidence type="ECO:0000313" key="2">
    <source>
        <dbReference type="EMBL" id="CAH0726477.1"/>
    </source>
</evidence>
<dbReference type="OrthoDB" id="6928303at2759"/>
<reference evidence="2" key="1">
    <citation type="submission" date="2021-12" db="EMBL/GenBank/DDBJ databases">
        <authorList>
            <person name="Martin H S."/>
        </authorList>
    </citation>
    <scope>NUCLEOTIDE SEQUENCE</scope>
</reference>
<name>A0A8J9W5H1_9NEOP</name>
<evidence type="ECO:0000256" key="1">
    <source>
        <dbReference type="SAM" id="Phobius"/>
    </source>
</evidence>
<keyword evidence="1" id="KW-1133">Transmembrane helix</keyword>
<sequence>MHVKVPDVNRCCFCLPLRPGIILFAYLNIIFSVVSVTCMIITTEMQRPVVREASVEVMICTVLFSIFGMGIILNFLLLVAGYQKDITMLRLYNYYAVATTLAASVPTCFLMSKKMFVEVIIALFIIAMQCYVIVLVRSEVVKLENKEKMVEHARVQENVDISDCVTLV</sequence>
<keyword evidence="3" id="KW-1185">Reference proteome</keyword>
<proteinExistence type="predicted"/>
<accession>A0A8J9W5H1</accession>
<feature type="transmembrane region" description="Helical" evidence="1">
    <location>
        <begin position="20"/>
        <end position="43"/>
    </location>
</feature>
<dbReference type="Proteomes" id="UP000838878">
    <property type="component" value="Chromosome 6"/>
</dbReference>
<evidence type="ECO:0000313" key="3">
    <source>
        <dbReference type="Proteomes" id="UP000838878"/>
    </source>
</evidence>
<dbReference type="EMBL" id="OV170226">
    <property type="protein sequence ID" value="CAH0726477.1"/>
    <property type="molecule type" value="Genomic_DNA"/>
</dbReference>
<protein>
    <submittedName>
        <fullName evidence="2">Uncharacterized protein</fullName>
    </submittedName>
</protein>
<gene>
    <name evidence="2" type="ORF">BINO364_LOCUS11931</name>
</gene>
<feature type="non-terminal residue" evidence="2">
    <location>
        <position position="168"/>
    </location>
</feature>
<keyword evidence="1" id="KW-0472">Membrane</keyword>
<dbReference type="AlphaFoldDB" id="A0A8J9W5H1"/>
<feature type="transmembrane region" description="Helical" evidence="1">
    <location>
        <begin position="92"/>
        <end position="112"/>
    </location>
</feature>
<feature type="transmembrane region" description="Helical" evidence="1">
    <location>
        <begin position="55"/>
        <end position="80"/>
    </location>
</feature>